<dbReference type="InterPro" id="IPR036390">
    <property type="entry name" value="WH_DNA-bd_sf"/>
</dbReference>
<dbReference type="InterPro" id="IPR000835">
    <property type="entry name" value="HTH_MarR-typ"/>
</dbReference>
<proteinExistence type="predicted"/>
<dbReference type="PANTHER" id="PTHR33164">
    <property type="entry name" value="TRANSCRIPTIONAL REGULATOR, MARR FAMILY"/>
    <property type="match status" value="1"/>
</dbReference>
<dbReference type="PROSITE" id="PS50995">
    <property type="entry name" value="HTH_MARR_2"/>
    <property type="match status" value="1"/>
</dbReference>
<evidence type="ECO:0000313" key="2">
    <source>
        <dbReference type="EMBL" id="TQL42111.1"/>
    </source>
</evidence>
<dbReference type="Pfam" id="PF12802">
    <property type="entry name" value="MarR_2"/>
    <property type="match status" value="1"/>
</dbReference>
<dbReference type="InterPro" id="IPR036388">
    <property type="entry name" value="WH-like_DNA-bd_sf"/>
</dbReference>
<dbReference type="AlphaFoldDB" id="A0A542Y200"/>
<dbReference type="EMBL" id="VFON01000001">
    <property type="protein sequence ID" value="TQL42111.1"/>
    <property type="molecule type" value="Genomic_DNA"/>
</dbReference>
<dbReference type="PANTHER" id="PTHR33164:SF99">
    <property type="entry name" value="MARR FAMILY REGULATORY PROTEIN"/>
    <property type="match status" value="1"/>
</dbReference>
<evidence type="ECO:0000259" key="1">
    <source>
        <dbReference type="PROSITE" id="PS50995"/>
    </source>
</evidence>
<dbReference type="PRINTS" id="PR00598">
    <property type="entry name" value="HTHMARR"/>
</dbReference>
<dbReference type="Gene3D" id="1.10.10.10">
    <property type="entry name" value="Winged helix-like DNA-binding domain superfamily/Winged helix DNA-binding domain"/>
    <property type="match status" value="1"/>
</dbReference>
<protein>
    <submittedName>
        <fullName evidence="2">MarR family transcriptional regulator</fullName>
    </submittedName>
</protein>
<sequence length="155" mass="17449">MTDFAPRMDARESRAWLGLIGVAQLLPHLLDAQLERDSRMTHFEFTVLSALYVAPDSVLRMSELAETTAATLPRLSHVCTRMEKRELIERVPSEADRRATNVRLTAIGRREFIRAIPAHIDLVRSLVIDALTPEQLDSLGEIAEVIGGRLAEHRK</sequence>
<name>A0A542Y200_9MICO</name>
<dbReference type="Proteomes" id="UP000319094">
    <property type="component" value="Unassembled WGS sequence"/>
</dbReference>
<dbReference type="SUPFAM" id="SSF46785">
    <property type="entry name" value="Winged helix' DNA-binding domain"/>
    <property type="match status" value="1"/>
</dbReference>
<dbReference type="RefSeq" id="WP_246055660.1">
    <property type="nucleotide sequence ID" value="NZ_BAAAUY010000023.1"/>
</dbReference>
<keyword evidence="3" id="KW-1185">Reference proteome</keyword>
<dbReference type="InterPro" id="IPR039422">
    <property type="entry name" value="MarR/SlyA-like"/>
</dbReference>
<organism evidence="2 3">
    <name type="scientific">Leucobacter komagatae</name>
    <dbReference type="NCBI Taxonomy" id="55969"/>
    <lineage>
        <taxon>Bacteria</taxon>
        <taxon>Bacillati</taxon>
        <taxon>Actinomycetota</taxon>
        <taxon>Actinomycetes</taxon>
        <taxon>Micrococcales</taxon>
        <taxon>Microbacteriaceae</taxon>
        <taxon>Leucobacter</taxon>
    </lineage>
</organism>
<dbReference type="SMART" id="SM00347">
    <property type="entry name" value="HTH_MARR"/>
    <property type="match status" value="1"/>
</dbReference>
<dbReference type="GO" id="GO:0006950">
    <property type="term" value="P:response to stress"/>
    <property type="evidence" value="ECO:0007669"/>
    <property type="project" value="TreeGrafter"/>
</dbReference>
<dbReference type="GO" id="GO:0003700">
    <property type="term" value="F:DNA-binding transcription factor activity"/>
    <property type="evidence" value="ECO:0007669"/>
    <property type="project" value="InterPro"/>
</dbReference>
<gene>
    <name evidence="2" type="ORF">FB468_0092</name>
</gene>
<reference evidence="2 3" key="1">
    <citation type="submission" date="2019-06" db="EMBL/GenBank/DDBJ databases">
        <title>Sequencing the genomes of 1000 actinobacteria strains.</title>
        <authorList>
            <person name="Klenk H.-P."/>
        </authorList>
    </citation>
    <scope>NUCLEOTIDE SEQUENCE [LARGE SCALE GENOMIC DNA]</scope>
    <source>
        <strain evidence="2 3">DSM 8803</strain>
    </source>
</reference>
<accession>A0A542Y200</accession>
<evidence type="ECO:0000313" key="3">
    <source>
        <dbReference type="Proteomes" id="UP000319094"/>
    </source>
</evidence>
<feature type="domain" description="HTH marR-type" evidence="1">
    <location>
        <begin position="12"/>
        <end position="148"/>
    </location>
</feature>
<comment type="caution">
    <text evidence="2">The sequence shown here is derived from an EMBL/GenBank/DDBJ whole genome shotgun (WGS) entry which is preliminary data.</text>
</comment>